<name>A0A517VFP6_9PLAN</name>
<feature type="chain" id="PRO_5022006312" description="DUF11 domain-containing protein" evidence="1">
    <location>
        <begin position="24"/>
        <end position="241"/>
    </location>
</feature>
<organism evidence="2 3">
    <name type="scientific">Gimesia algae</name>
    <dbReference type="NCBI Taxonomy" id="2527971"/>
    <lineage>
        <taxon>Bacteria</taxon>
        <taxon>Pseudomonadati</taxon>
        <taxon>Planctomycetota</taxon>
        <taxon>Planctomycetia</taxon>
        <taxon>Planctomycetales</taxon>
        <taxon>Planctomycetaceae</taxon>
        <taxon>Gimesia</taxon>
    </lineage>
</organism>
<evidence type="ECO:0000313" key="3">
    <source>
        <dbReference type="Proteomes" id="UP000316855"/>
    </source>
</evidence>
<feature type="signal peptide" evidence="1">
    <location>
        <begin position="1"/>
        <end position="23"/>
    </location>
</feature>
<evidence type="ECO:0000313" key="2">
    <source>
        <dbReference type="EMBL" id="QDT91819.1"/>
    </source>
</evidence>
<dbReference type="Proteomes" id="UP000316855">
    <property type="component" value="Chromosome"/>
</dbReference>
<dbReference type="EMBL" id="CP036343">
    <property type="protein sequence ID" value="QDT91819.1"/>
    <property type="molecule type" value="Genomic_DNA"/>
</dbReference>
<protein>
    <recommendedName>
        <fullName evidence="4">DUF11 domain-containing protein</fullName>
    </recommendedName>
</protein>
<evidence type="ECO:0000256" key="1">
    <source>
        <dbReference type="SAM" id="SignalP"/>
    </source>
</evidence>
<evidence type="ECO:0008006" key="4">
    <source>
        <dbReference type="Google" id="ProtNLM"/>
    </source>
</evidence>
<reference evidence="2 3" key="1">
    <citation type="submission" date="2019-02" db="EMBL/GenBank/DDBJ databases">
        <title>Deep-cultivation of Planctomycetes and their phenomic and genomic characterization uncovers novel biology.</title>
        <authorList>
            <person name="Wiegand S."/>
            <person name="Jogler M."/>
            <person name="Boedeker C."/>
            <person name="Pinto D."/>
            <person name="Vollmers J."/>
            <person name="Rivas-Marin E."/>
            <person name="Kohn T."/>
            <person name="Peeters S.H."/>
            <person name="Heuer A."/>
            <person name="Rast P."/>
            <person name="Oberbeckmann S."/>
            <person name="Bunk B."/>
            <person name="Jeske O."/>
            <person name="Meyerdierks A."/>
            <person name="Storesund J.E."/>
            <person name="Kallscheuer N."/>
            <person name="Luecker S."/>
            <person name="Lage O.M."/>
            <person name="Pohl T."/>
            <person name="Merkel B.J."/>
            <person name="Hornburger P."/>
            <person name="Mueller R.-W."/>
            <person name="Bruemmer F."/>
            <person name="Labrenz M."/>
            <person name="Spormann A.M."/>
            <person name="Op den Camp H."/>
            <person name="Overmann J."/>
            <person name="Amann R."/>
            <person name="Jetten M.S.M."/>
            <person name="Mascher T."/>
            <person name="Medema M.H."/>
            <person name="Devos D.P."/>
            <person name="Kaster A.-K."/>
            <person name="Ovreas L."/>
            <person name="Rohde M."/>
            <person name="Galperin M.Y."/>
            <person name="Jogler C."/>
        </authorList>
    </citation>
    <scope>NUCLEOTIDE SEQUENCE [LARGE SCALE GENOMIC DNA]</scope>
    <source>
        <strain evidence="2 3">Pan161</strain>
    </source>
</reference>
<accession>A0A517VFP6</accession>
<keyword evidence="3" id="KW-1185">Reference proteome</keyword>
<sequence length="241" mass="26448" precursor="true">MKMLLTRIGLTLFSLVIMSPAQACYSEEPNSARELIVWGKLQVGCNIQAGISVTPVKERYQTGDRIWVHYHFRNCSQQKMEATLPNRLPPYLCKSFLACDEQGHPLEVKRNPGGEAVLAGAKAAVIAPGQRSSTKGFRITLAASSKTSNYGPLPVRQALSTMSAEHQAVLEEAKKRPLPDFITAVEMSGTPIVQHQNQLYLGAVVVVGQQKTVKLKSTIPALFRGSSSKYIETGELILHFK</sequence>
<dbReference type="KEGG" id="gax:Pan161_34820"/>
<proteinExistence type="predicted"/>
<keyword evidence="1" id="KW-0732">Signal</keyword>
<dbReference type="AlphaFoldDB" id="A0A517VFP6"/>
<gene>
    <name evidence="2" type="ORF">Pan161_34820</name>
</gene>